<comment type="subcellular location">
    <subcellularLocation>
        <location evidence="1 9">Mitochondrion inner membrane</location>
        <topology evidence="1 9">Multi-pass membrane protein</topology>
    </subcellularLocation>
</comment>
<evidence type="ECO:0000256" key="5">
    <source>
        <dbReference type="ARBA" id="ARBA00022989"/>
    </source>
</evidence>
<comment type="subunit">
    <text evidence="9">Component of the TIM22 complex.</text>
</comment>
<proteinExistence type="inferred from homology"/>
<dbReference type="PANTHER" id="PTHR14110:SF0">
    <property type="entry name" value="MITOCHONDRIAL IMPORT INNER MEMBRANE TRANSLOCASE SUBUNIT TIM22"/>
    <property type="match status" value="1"/>
</dbReference>
<protein>
    <recommendedName>
        <fullName evidence="9">Mitochondrial import inner membrane translocase subunit TIM22</fullName>
    </recommendedName>
</protein>
<dbReference type="PANTHER" id="PTHR14110">
    <property type="entry name" value="MITOCHONDRIAL IMPORT INNER MEMBRANE TRANSLOCASE SUBUNIT TIM22"/>
    <property type="match status" value="1"/>
</dbReference>
<evidence type="ECO:0000256" key="2">
    <source>
        <dbReference type="ARBA" id="ARBA00008444"/>
    </source>
</evidence>
<comment type="caution">
    <text evidence="9">Lacks conserved residue(s) required for the propagation of feature annotation.</text>
</comment>
<dbReference type="Pfam" id="PF02466">
    <property type="entry name" value="Tim17"/>
    <property type="match status" value="1"/>
</dbReference>
<comment type="function">
    <text evidence="8 9">Essential core component of the TIM22 complex, a complex that mediates the import and insertion of multi-pass transmembrane proteins into the mitochondrial inner membrane. In the TIM22 complex, it constitutes the voltage-activated and signal-gated channel. Forms a twin-pore translocase that uses the membrane potential as external driving force in 2 voltage-dependent steps.</text>
</comment>
<evidence type="ECO:0000256" key="3">
    <source>
        <dbReference type="ARBA" id="ARBA00022692"/>
    </source>
</evidence>
<sequence>MGTLTSGPSPRVALEDLFGNPFAKPRRPKEVPKETTRPDVDSFVYKPSFYCSVMDDMIGSRRRPWNPERTPIKPVQMLTLPEMSREERLISMTMENCAFKSVLAGVLGAGVGVAFGLFTASLDPQMSMMNGDPSKPLTLKQTWVEMRGRMKSYGRNFGSIGFMFAGTECLLETFRAKSDWKSGTYSGAIVGGILGLRAGIKPAVFGAAGFAAFSTLVDHYMHS</sequence>
<evidence type="ECO:0000256" key="1">
    <source>
        <dbReference type="ARBA" id="ARBA00004448"/>
    </source>
</evidence>
<keyword evidence="4 9" id="KW-0999">Mitochondrion inner membrane</keyword>
<keyword evidence="6 9" id="KW-0496">Mitochondrion</keyword>
<name>A0A1I7Z1T1_9BILA</name>
<evidence type="ECO:0000256" key="4">
    <source>
        <dbReference type="ARBA" id="ARBA00022792"/>
    </source>
</evidence>
<dbReference type="GO" id="GO:0030943">
    <property type="term" value="F:mitochondrion targeting sequence binding"/>
    <property type="evidence" value="ECO:0007669"/>
    <property type="project" value="TreeGrafter"/>
</dbReference>
<dbReference type="GO" id="GO:0042721">
    <property type="term" value="C:TIM22 mitochondrial import inner membrane insertion complex"/>
    <property type="evidence" value="ECO:0007669"/>
    <property type="project" value="UniProtKB-UniRule"/>
</dbReference>
<dbReference type="AlphaFoldDB" id="A0A1I7Z1T1"/>
<keyword evidence="11" id="KW-1185">Reference proteome</keyword>
<evidence type="ECO:0000313" key="12">
    <source>
        <dbReference type="WBParaSite" id="L893_g21973.t1"/>
    </source>
</evidence>
<feature type="transmembrane region" description="Helical" evidence="9">
    <location>
        <begin position="97"/>
        <end position="120"/>
    </location>
</feature>
<evidence type="ECO:0000256" key="7">
    <source>
        <dbReference type="ARBA" id="ARBA00023136"/>
    </source>
</evidence>
<dbReference type="GO" id="GO:0045039">
    <property type="term" value="P:protein insertion into mitochondrial inner membrane"/>
    <property type="evidence" value="ECO:0007669"/>
    <property type="project" value="UniProtKB-UniRule"/>
</dbReference>
<organism evidence="11 12">
    <name type="scientific">Steinernema glaseri</name>
    <dbReference type="NCBI Taxonomy" id="37863"/>
    <lineage>
        <taxon>Eukaryota</taxon>
        <taxon>Metazoa</taxon>
        <taxon>Ecdysozoa</taxon>
        <taxon>Nematoda</taxon>
        <taxon>Chromadorea</taxon>
        <taxon>Rhabditida</taxon>
        <taxon>Tylenchina</taxon>
        <taxon>Panagrolaimomorpha</taxon>
        <taxon>Strongyloidoidea</taxon>
        <taxon>Steinernematidae</taxon>
        <taxon>Steinernema</taxon>
    </lineage>
</organism>
<evidence type="ECO:0000313" key="11">
    <source>
        <dbReference type="Proteomes" id="UP000095287"/>
    </source>
</evidence>
<evidence type="ECO:0000256" key="6">
    <source>
        <dbReference type="ARBA" id="ARBA00023128"/>
    </source>
</evidence>
<reference evidence="12" key="1">
    <citation type="submission" date="2016-11" db="UniProtKB">
        <authorList>
            <consortium name="WormBaseParasite"/>
        </authorList>
    </citation>
    <scope>IDENTIFICATION</scope>
</reference>
<dbReference type="InterPro" id="IPR039175">
    <property type="entry name" value="TIM22"/>
</dbReference>
<feature type="region of interest" description="Disordered" evidence="10">
    <location>
        <begin position="1"/>
        <end position="35"/>
    </location>
</feature>
<evidence type="ECO:0000256" key="10">
    <source>
        <dbReference type="SAM" id="MobiDB-lite"/>
    </source>
</evidence>
<comment type="similarity">
    <text evidence="2 9">Belongs to the Tim17/Tim22/Tim23 family.</text>
</comment>
<keyword evidence="5 9" id="KW-1133">Transmembrane helix</keyword>
<keyword evidence="9" id="KW-0653">Protein transport</keyword>
<evidence type="ECO:0000256" key="9">
    <source>
        <dbReference type="RuleBase" id="RU367038"/>
    </source>
</evidence>
<keyword evidence="3 9" id="KW-0812">Transmembrane</keyword>
<dbReference type="GO" id="GO:0008320">
    <property type="term" value="F:protein transmembrane transporter activity"/>
    <property type="evidence" value="ECO:0007669"/>
    <property type="project" value="UniProtKB-UniRule"/>
</dbReference>
<accession>A0A1I7Z1T1</accession>
<keyword evidence="9" id="KW-0813">Transport</keyword>
<keyword evidence="7 9" id="KW-0472">Membrane</keyword>
<dbReference type="Proteomes" id="UP000095287">
    <property type="component" value="Unplaced"/>
</dbReference>
<evidence type="ECO:0000256" key="8">
    <source>
        <dbReference type="ARBA" id="ARBA00024713"/>
    </source>
</evidence>
<keyword evidence="9" id="KW-0811">Translocation</keyword>
<dbReference type="WBParaSite" id="L893_g21973.t1">
    <property type="protein sequence ID" value="L893_g21973.t1"/>
    <property type="gene ID" value="L893_g21973"/>
</dbReference>